<accession>A0AAD5SX11</accession>
<gene>
    <name evidence="1" type="ORF">HK100_002832</name>
</gene>
<dbReference type="Proteomes" id="UP001211907">
    <property type="component" value="Unassembled WGS sequence"/>
</dbReference>
<name>A0AAD5SX11_9FUNG</name>
<dbReference type="EMBL" id="JADGJH010001673">
    <property type="protein sequence ID" value="KAJ3111039.1"/>
    <property type="molecule type" value="Genomic_DNA"/>
</dbReference>
<comment type="caution">
    <text evidence="1">The sequence shown here is derived from an EMBL/GenBank/DDBJ whole genome shotgun (WGS) entry which is preliminary data.</text>
</comment>
<dbReference type="AlphaFoldDB" id="A0AAD5SX11"/>
<feature type="non-terminal residue" evidence="1">
    <location>
        <position position="203"/>
    </location>
</feature>
<keyword evidence="2" id="KW-1185">Reference proteome</keyword>
<sequence>MTPALIPLCATASFSTVLRHAIHIIGGKTFLVQNPEYPLNSGKTLLYKFNQVMHHVAKHNKSPHGSPLLRTVVQVEDFATGNPSALALCKFLFSIGFLHPTQAAKFGLQSHSNNDEESNNDNLVVVHVFIFGCEAKDEVVDDVIHAQMEQVANFVHQNKLEFSDVVLSSASFEGAGVSIPALFHSIQLSNGTSFRLADYLIIN</sequence>
<protein>
    <submittedName>
        <fullName evidence="1">Uncharacterized protein</fullName>
    </submittedName>
</protein>
<proteinExistence type="predicted"/>
<organism evidence="1 2">
    <name type="scientific">Physocladia obscura</name>
    <dbReference type="NCBI Taxonomy" id="109957"/>
    <lineage>
        <taxon>Eukaryota</taxon>
        <taxon>Fungi</taxon>
        <taxon>Fungi incertae sedis</taxon>
        <taxon>Chytridiomycota</taxon>
        <taxon>Chytridiomycota incertae sedis</taxon>
        <taxon>Chytridiomycetes</taxon>
        <taxon>Chytridiales</taxon>
        <taxon>Chytriomycetaceae</taxon>
        <taxon>Physocladia</taxon>
    </lineage>
</organism>
<evidence type="ECO:0000313" key="1">
    <source>
        <dbReference type="EMBL" id="KAJ3111039.1"/>
    </source>
</evidence>
<evidence type="ECO:0000313" key="2">
    <source>
        <dbReference type="Proteomes" id="UP001211907"/>
    </source>
</evidence>
<reference evidence="1" key="1">
    <citation type="submission" date="2020-05" db="EMBL/GenBank/DDBJ databases">
        <title>Phylogenomic resolution of chytrid fungi.</title>
        <authorList>
            <person name="Stajich J.E."/>
            <person name="Amses K."/>
            <person name="Simmons R."/>
            <person name="Seto K."/>
            <person name="Myers J."/>
            <person name="Bonds A."/>
            <person name="Quandt C.A."/>
            <person name="Barry K."/>
            <person name="Liu P."/>
            <person name="Grigoriev I."/>
            <person name="Longcore J.E."/>
            <person name="James T.Y."/>
        </authorList>
    </citation>
    <scope>NUCLEOTIDE SEQUENCE</scope>
    <source>
        <strain evidence="1">JEL0513</strain>
    </source>
</reference>